<dbReference type="InterPro" id="IPR032675">
    <property type="entry name" value="LRR_dom_sf"/>
</dbReference>
<reference evidence="2" key="1">
    <citation type="submission" date="2022-02" db="EMBL/GenBank/DDBJ databases">
        <authorList>
            <person name="King R."/>
        </authorList>
    </citation>
    <scope>NUCLEOTIDE SEQUENCE</scope>
</reference>
<gene>
    <name evidence="2" type="ORF">SPLIT_LOCUS1487</name>
</gene>
<evidence type="ECO:0000256" key="1">
    <source>
        <dbReference type="SAM" id="MobiDB-lite"/>
    </source>
</evidence>
<dbReference type="Gene3D" id="3.80.10.10">
    <property type="entry name" value="Ribonuclease Inhibitor"/>
    <property type="match status" value="1"/>
</dbReference>
<dbReference type="Proteomes" id="UP001153321">
    <property type="component" value="Chromosome 12"/>
</dbReference>
<dbReference type="PANTHER" id="PTHR46984">
    <property type="entry name" value="LEUCINE-RICH REPEAT-CONTAINING PROTEIN 71"/>
    <property type="match status" value="1"/>
</dbReference>
<protein>
    <recommendedName>
        <fullName evidence="4">Leucine-rich repeat-containing protein 71</fullName>
    </recommendedName>
</protein>
<evidence type="ECO:0000313" key="2">
    <source>
        <dbReference type="EMBL" id="CAH1636125.1"/>
    </source>
</evidence>
<sequence length="546" mass="62408">MDFMKQTSVPRLSSFVLFCFRDYNKNIQGLVNKTNKMFKTKSFATVVDAGAGARAETDNEPLKKLKSVNILDSSDYSAQALVPSPLEFEKFIPWVCKQWCTSTAILITRKTQEPPIRKSITKTRSKTFSQDSKPKSSEEISPPGSIVNIEQQINLNVYGEEVVPITAYYDVKKRLIEVAFLECQVTVSRKIIQAISLSLPYHSALTRFTFRRSGLTDKLIYEINKLLPISNITEVCFDDSHVKEGNYYILLEQFSQLKYLSLNRCCINDDICKKIFTNIHFHAPAGNTLQVLELGSNEITDEGAKFIGTVLRTNRCLLHLNLSGNMITDEGFRPMIETLMKFPLESDEIMAMRRRKFRYLQNKINVYIRCLKDLKYGRAPTPTPASVDDMESSISGRRSLLKHSHKKHKKISRQSEADRAEAMARGIAGDFEDPFAPENLVYKDDNVAYSTGNLILCYLNMAYNNLEFPSLQRIKQVLAYQDDVAKARKETGLIRVILDGNYIPQKCDDMEEIDLYLRKVVILKSWVRKARPSVVLKRVHSSKKLI</sequence>
<evidence type="ECO:0000313" key="3">
    <source>
        <dbReference type="Proteomes" id="UP001153321"/>
    </source>
</evidence>
<dbReference type="InterPro" id="IPR001611">
    <property type="entry name" value="Leu-rich_rpt"/>
</dbReference>
<dbReference type="SMART" id="SM00368">
    <property type="entry name" value="LRR_RI"/>
    <property type="match status" value="2"/>
</dbReference>
<dbReference type="PANTHER" id="PTHR46984:SF1">
    <property type="entry name" value="LEUCINE-RICH REPEAT-CONTAINING PROTEIN 71"/>
    <property type="match status" value="1"/>
</dbReference>
<accession>A0A9P0MZJ5</accession>
<dbReference type="EMBL" id="LR824543">
    <property type="protein sequence ID" value="CAH1636125.1"/>
    <property type="molecule type" value="Genomic_DNA"/>
</dbReference>
<evidence type="ECO:0008006" key="4">
    <source>
        <dbReference type="Google" id="ProtNLM"/>
    </source>
</evidence>
<keyword evidence="3" id="KW-1185">Reference proteome</keyword>
<dbReference type="Pfam" id="PF13516">
    <property type="entry name" value="LRR_6"/>
    <property type="match status" value="3"/>
</dbReference>
<dbReference type="InterPro" id="IPR053040">
    <property type="entry name" value="LRR-containing_protein_71"/>
</dbReference>
<feature type="region of interest" description="Disordered" evidence="1">
    <location>
        <begin position="116"/>
        <end position="143"/>
    </location>
</feature>
<organism evidence="2 3">
    <name type="scientific">Spodoptera littoralis</name>
    <name type="common">Egyptian cotton leafworm</name>
    <dbReference type="NCBI Taxonomy" id="7109"/>
    <lineage>
        <taxon>Eukaryota</taxon>
        <taxon>Metazoa</taxon>
        <taxon>Ecdysozoa</taxon>
        <taxon>Arthropoda</taxon>
        <taxon>Hexapoda</taxon>
        <taxon>Insecta</taxon>
        <taxon>Pterygota</taxon>
        <taxon>Neoptera</taxon>
        <taxon>Endopterygota</taxon>
        <taxon>Lepidoptera</taxon>
        <taxon>Glossata</taxon>
        <taxon>Ditrysia</taxon>
        <taxon>Noctuoidea</taxon>
        <taxon>Noctuidae</taxon>
        <taxon>Amphipyrinae</taxon>
        <taxon>Spodoptera</taxon>
    </lineage>
</organism>
<proteinExistence type="predicted"/>
<dbReference type="SUPFAM" id="SSF52047">
    <property type="entry name" value="RNI-like"/>
    <property type="match status" value="1"/>
</dbReference>
<dbReference type="AlphaFoldDB" id="A0A9P0MZJ5"/>
<name>A0A9P0MZJ5_SPOLI</name>